<dbReference type="PANTHER" id="PTHR13312:SF3">
    <property type="entry name" value="OVARIAN TUMOR DOMAIN-CONTAINING DEUBIQUITINATING ENZYME 3"/>
    <property type="match status" value="1"/>
</dbReference>
<dbReference type="GO" id="GO:0016579">
    <property type="term" value="P:protein deubiquitination"/>
    <property type="evidence" value="ECO:0007669"/>
    <property type="project" value="TreeGrafter"/>
</dbReference>
<sequence length="326" mass="34810">MVTFTSSHNVSVSCCKMNVPSGGPSGDDLSGGGFHDVLFSHSSFSFTASSAASASSSSAAYRRSPSSSSALSSRFASLSLGISSRMNAWGGISPHDGDDNNNNNNQKHTKSLLTPRPAPLWNPVTTDLAAVDIKQSAKMLREVPIKGDGKCMFRAIAQGLAASRGVVLSPKKEEDEADELRRLVHRSLCLSRTADEEAAMREKFADAIFSISHGDQINLPKYCSRVASPSHWGGEPEMIVLSTLLRTPIAVWTPPGQKGGQTASKGLFNLSNPSNNNTGSYTLVSVYGKTFAKDVKNAGLKENQTVKGKSPICLLYNGRDHYSLLL</sequence>
<dbReference type="GO" id="GO:0005829">
    <property type="term" value="C:cytosol"/>
    <property type="evidence" value="ECO:0007669"/>
    <property type="project" value="TreeGrafter"/>
</dbReference>
<dbReference type="GO" id="GO:0004843">
    <property type="term" value="F:cysteine-type deubiquitinase activity"/>
    <property type="evidence" value="ECO:0007669"/>
    <property type="project" value="UniProtKB-UniRule"/>
</dbReference>
<comment type="subcellular location">
    <subcellularLocation>
        <location evidence="3">Cytoplasm</location>
    </subcellularLocation>
</comment>
<proteinExistence type="predicted"/>
<evidence type="ECO:0000313" key="6">
    <source>
        <dbReference type="EMBL" id="GHP05822.1"/>
    </source>
</evidence>
<dbReference type="GO" id="GO:0030968">
    <property type="term" value="P:endoplasmic reticulum unfolded protein response"/>
    <property type="evidence" value="ECO:0007669"/>
    <property type="project" value="TreeGrafter"/>
</dbReference>
<dbReference type="GO" id="GO:0036503">
    <property type="term" value="P:ERAD pathway"/>
    <property type="evidence" value="ECO:0007669"/>
    <property type="project" value="TreeGrafter"/>
</dbReference>
<organism evidence="6 7">
    <name type="scientific">Pycnococcus provasolii</name>
    <dbReference type="NCBI Taxonomy" id="41880"/>
    <lineage>
        <taxon>Eukaryota</taxon>
        <taxon>Viridiplantae</taxon>
        <taxon>Chlorophyta</taxon>
        <taxon>Pseudoscourfieldiophyceae</taxon>
        <taxon>Pseudoscourfieldiales</taxon>
        <taxon>Pycnococcaceae</taxon>
        <taxon>Pycnococcus</taxon>
    </lineage>
</organism>
<dbReference type="AlphaFoldDB" id="A0A830HGE5"/>
<comment type="function">
    <text evidence="3">Hydrolase that can remove conjugated ubiquitin from proteins and may therefore play an important regulatory role at the level of protein turnover by preventing degradation.</text>
</comment>
<evidence type="ECO:0000256" key="3">
    <source>
        <dbReference type="RuleBase" id="RU367104"/>
    </source>
</evidence>
<keyword evidence="2 3" id="KW-0378">Hydrolase</keyword>
<reference evidence="6" key="1">
    <citation type="submission" date="2020-10" db="EMBL/GenBank/DDBJ databases">
        <title>Unveiling of a novel bifunctional photoreceptor, Dualchrome1, isolated from a cosmopolitan green alga.</title>
        <authorList>
            <person name="Suzuki S."/>
            <person name="Kawachi M."/>
        </authorList>
    </citation>
    <scope>NUCLEOTIDE SEQUENCE</scope>
    <source>
        <strain evidence="6">NIES 2893</strain>
    </source>
</reference>
<comment type="caution">
    <text evidence="6">The sequence shown here is derived from an EMBL/GenBank/DDBJ whole genome shotgun (WGS) entry which is preliminary data.</text>
</comment>
<evidence type="ECO:0000256" key="2">
    <source>
        <dbReference type="ARBA" id="ARBA00022801"/>
    </source>
</evidence>
<evidence type="ECO:0000259" key="5">
    <source>
        <dbReference type="PROSITE" id="PS50802"/>
    </source>
</evidence>
<evidence type="ECO:0000313" key="7">
    <source>
        <dbReference type="Proteomes" id="UP000660262"/>
    </source>
</evidence>
<dbReference type="EC" id="3.4.19.12" evidence="3"/>
<dbReference type="SUPFAM" id="SSF54001">
    <property type="entry name" value="Cysteine proteinases"/>
    <property type="match status" value="1"/>
</dbReference>
<dbReference type="Proteomes" id="UP000660262">
    <property type="component" value="Unassembled WGS sequence"/>
</dbReference>
<keyword evidence="3" id="KW-0833">Ubl conjugation pathway</keyword>
<dbReference type="InterPro" id="IPR003323">
    <property type="entry name" value="OTU_dom"/>
</dbReference>
<dbReference type="OrthoDB" id="409956at2759"/>
<dbReference type="PANTHER" id="PTHR13312">
    <property type="entry name" value="HIV-INDUCED PROTEIN-7-LIKE PROTEASE"/>
    <property type="match status" value="1"/>
</dbReference>
<name>A0A830HGE5_9CHLO</name>
<comment type="catalytic activity">
    <reaction evidence="1 3">
        <text>Thiol-dependent hydrolysis of ester, thioester, amide, peptide and isopeptide bonds formed by the C-terminal Gly of ubiquitin (a 76-residue protein attached to proteins as an intracellular targeting signal).</text>
        <dbReference type="EC" id="3.4.19.12"/>
    </reaction>
</comment>
<dbReference type="EMBL" id="BNJQ01000011">
    <property type="protein sequence ID" value="GHP05822.1"/>
    <property type="molecule type" value="Genomic_DNA"/>
</dbReference>
<evidence type="ECO:0000256" key="4">
    <source>
        <dbReference type="SAM" id="MobiDB-lite"/>
    </source>
</evidence>
<accession>A0A830HGE5</accession>
<protein>
    <recommendedName>
        <fullName evidence="3">Ubiquitin thioesterase OTU</fullName>
        <ecNumber evidence="3">3.4.19.12</ecNumber>
    </recommendedName>
</protein>
<gene>
    <name evidence="6" type="ORF">PPROV_000456900</name>
</gene>
<keyword evidence="3" id="KW-0788">Thiol protease</keyword>
<dbReference type="Gene3D" id="3.90.70.80">
    <property type="match status" value="1"/>
</dbReference>
<feature type="domain" description="OTU" evidence="5">
    <location>
        <begin position="140"/>
        <end position="326"/>
    </location>
</feature>
<dbReference type="PROSITE" id="PS50802">
    <property type="entry name" value="OTU"/>
    <property type="match status" value="1"/>
</dbReference>
<dbReference type="GO" id="GO:0005634">
    <property type="term" value="C:nucleus"/>
    <property type="evidence" value="ECO:0007669"/>
    <property type="project" value="TreeGrafter"/>
</dbReference>
<dbReference type="Pfam" id="PF02338">
    <property type="entry name" value="OTU"/>
    <property type="match status" value="1"/>
</dbReference>
<feature type="region of interest" description="Disordered" evidence="4">
    <location>
        <begin position="91"/>
        <end position="117"/>
    </location>
</feature>
<dbReference type="InterPro" id="IPR038765">
    <property type="entry name" value="Papain-like_cys_pep_sf"/>
</dbReference>
<evidence type="ECO:0000256" key="1">
    <source>
        <dbReference type="ARBA" id="ARBA00000707"/>
    </source>
</evidence>
<keyword evidence="3" id="KW-0963">Cytoplasm</keyword>
<keyword evidence="3" id="KW-0645">Protease</keyword>
<keyword evidence="7" id="KW-1185">Reference proteome</keyword>